<evidence type="ECO:0008006" key="7">
    <source>
        <dbReference type="Google" id="ProtNLM"/>
    </source>
</evidence>
<dbReference type="SFLD" id="SFLDG00358">
    <property type="entry name" value="Main_(cytGST)"/>
    <property type="match status" value="1"/>
</dbReference>
<dbReference type="Pfam" id="PF02798">
    <property type="entry name" value="GST_N"/>
    <property type="match status" value="1"/>
</dbReference>
<dbReference type="EMBL" id="BRXW01000494">
    <property type="protein sequence ID" value="GMH59948.1"/>
    <property type="molecule type" value="Genomic_DNA"/>
</dbReference>
<dbReference type="PROSITE" id="PS50404">
    <property type="entry name" value="GST_NTER"/>
    <property type="match status" value="1"/>
</dbReference>
<dbReference type="InterPro" id="IPR004045">
    <property type="entry name" value="Glutathione_S-Trfase_N"/>
</dbReference>
<comment type="caution">
    <text evidence="5">The sequence shown here is derived from an EMBL/GenBank/DDBJ whole genome shotgun (WGS) entry which is preliminary data.</text>
</comment>
<dbReference type="OrthoDB" id="2309723at2759"/>
<evidence type="ECO:0000259" key="3">
    <source>
        <dbReference type="PROSITE" id="PS50404"/>
    </source>
</evidence>
<evidence type="ECO:0000256" key="1">
    <source>
        <dbReference type="ARBA" id="ARBA00004496"/>
    </source>
</evidence>
<feature type="domain" description="GST C-terminal" evidence="4">
    <location>
        <begin position="97"/>
        <end position="230"/>
    </location>
</feature>
<reference evidence="6" key="1">
    <citation type="journal article" date="2023" name="Commun. Biol.">
        <title>Genome analysis of Parmales, the sister group of diatoms, reveals the evolutionary specialization of diatoms from phago-mixotrophs to photoautotrophs.</title>
        <authorList>
            <person name="Ban H."/>
            <person name="Sato S."/>
            <person name="Yoshikawa S."/>
            <person name="Yamada K."/>
            <person name="Nakamura Y."/>
            <person name="Ichinomiya M."/>
            <person name="Sato N."/>
            <person name="Blanc-Mathieu R."/>
            <person name="Endo H."/>
            <person name="Kuwata A."/>
            <person name="Ogata H."/>
        </authorList>
    </citation>
    <scope>NUCLEOTIDE SEQUENCE [LARGE SCALE GENOMIC DNA]</scope>
    <source>
        <strain evidence="6">NIES 3700</strain>
    </source>
</reference>
<protein>
    <recommendedName>
        <fullName evidence="7">Glutathione S-transferase</fullName>
    </recommendedName>
</protein>
<sequence>MSLGLKLYGHWVSQPARSVLWLLHLNNKQIGADFEFKKVEPMNGDTRKSEFTTLFPTAKSPAIHEPDNNDFKLAEGSAIMQYLCDKNEWENWYPSSDLQSRARVNEYLSSHHTTSRRCTLKIFHPVMMSIMKGKKAEPLDYKALAATSEKEANRFSKTWLQNGPFVNGFEKPTIADLFAYTEFAQLPQMDVLERYEDDKVNEWMNRMKDLPHHNDMHRSLLKLTALKRKMGV</sequence>
<dbReference type="GO" id="GO:0006749">
    <property type="term" value="P:glutathione metabolic process"/>
    <property type="evidence" value="ECO:0007669"/>
    <property type="project" value="TreeGrafter"/>
</dbReference>
<keyword evidence="6" id="KW-1185">Reference proteome</keyword>
<proteinExistence type="predicted"/>
<evidence type="ECO:0000256" key="2">
    <source>
        <dbReference type="ARBA" id="ARBA00022490"/>
    </source>
</evidence>
<comment type="subcellular location">
    <subcellularLocation>
        <location evidence="1">Cytoplasm</location>
    </subcellularLocation>
</comment>
<dbReference type="PROSITE" id="PS50405">
    <property type="entry name" value="GST_CTER"/>
    <property type="match status" value="1"/>
</dbReference>
<dbReference type="SUPFAM" id="SSF47616">
    <property type="entry name" value="GST C-terminal domain-like"/>
    <property type="match status" value="1"/>
</dbReference>
<evidence type="ECO:0000313" key="6">
    <source>
        <dbReference type="Proteomes" id="UP001165122"/>
    </source>
</evidence>
<gene>
    <name evidence="5" type="ORF">TrLO_g2191</name>
</gene>
<dbReference type="GO" id="GO:0005737">
    <property type="term" value="C:cytoplasm"/>
    <property type="evidence" value="ECO:0007669"/>
    <property type="project" value="UniProtKB-SubCell"/>
</dbReference>
<dbReference type="GO" id="GO:0004364">
    <property type="term" value="F:glutathione transferase activity"/>
    <property type="evidence" value="ECO:0007669"/>
    <property type="project" value="TreeGrafter"/>
</dbReference>
<feature type="domain" description="GST N-terminal" evidence="3">
    <location>
        <begin position="3"/>
        <end position="91"/>
    </location>
</feature>
<dbReference type="InterPro" id="IPR036282">
    <property type="entry name" value="Glutathione-S-Trfase_C_sf"/>
</dbReference>
<dbReference type="SFLD" id="SFLDS00019">
    <property type="entry name" value="Glutathione_Transferase_(cytos"/>
    <property type="match status" value="1"/>
</dbReference>
<name>A0A9W6ZZJ2_9STRA</name>
<dbReference type="InterPro" id="IPR040079">
    <property type="entry name" value="Glutathione_S-Trfase"/>
</dbReference>
<dbReference type="AlphaFoldDB" id="A0A9W6ZZJ2"/>
<dbReference type="InterPro" id="IPR051369">
    <property type="entry name" value="GST_Theta"/>
</dbReference>
<dbReference type="InterPro" id="IPR010987">
    <property type="entry name" value="Glutathione-S-Trfase_C-like"/>
</dbReference>
<dbReference type="Gene3D" id="3.40.30.10">
    <property type="entry name" value="Glutaredoxin"/>
    <property type="match status" value="1"/>
</dbReference>
<dbReference type="PANTHER" id="PTHR43917">
    <property type="match status" value="1"/>
</dbReference>
<evidence type="ECO:0000259" key="4">
    <source>
        <dbReference type="PROSITE" id="PS50405"/>
    </source>
</evidence>
<organism evidence="5 6">
    <name type="scientific">Triparma laevis f. longispina</name>
    <dbReference type="NCBI Taxonomy" id="1714387"/>
    <lineage>
        <taxon>Eukaryota</taxon>
        <taxon>Sar</taxon>
        <taxon>Stramenopiles</taxon>
        <taxon>Ochrophyta</taxon>
        <taxon>Bolidophyceae</taxon>
        <taxon>Parmales</taxon>
        <taxon>Triparmaceae</taxon>
        <taxon>Triparma</taxon>
    </lineage>
</organism>
<dbReference type="Gene3D" id="1.20.1050.10">
    <property type="match status" value="1"/>
</dbReference>
<evidence type="ECO:0000313" key="5">
    <source>
        <dbReference type="EMBL" id="GMH59948.1"/>
    </source>
</evidence>
<dbReference type="SUPFAM" id="SSF52833">
    <property type="entry name" value="Thioredoxin-like"/>
    <property type="match status" value="1"/>
</dbReference>
<keyword evidence="2" id="KW-0963">Cytoplasm</keyword>
<dbReference type="InterPro" id="IPR036249">
    <property type="entry name" value="Thioredoxin-like_sf"/>
</dbReference>
<dbReference type="Proteomes" id="UP001165122">
    <property type="component" value="Unassembled WGS sequence"/>
</dbReference>
<dbReference type="PANTHER" id="PTHR43917:SF8">
    <property type="entry name" value="GH16740P-RELATED"/>
    <property type="match status" value="1"/>
</dbReference>
<accession>A0A9W6ZZJ2</accession>